<dbReference type="GO" id="GO:0006261">
    <property type="term" value="P:DNA-templated DNA replication"/>
    <property type="evidence" value="ECO:0007669"/>
    <property type="project" value="TreeGrafter"/>
</dbReference>
<dbReference type="InterPro" id="IPR012763">
    <property type="entry name" value="DNA_pol_III_sug/sutau_N"/>
</dbReference>
<dbReference type="CDD" id="cd00009">
    <property type="entry name" value="AAA"/>
    <property type="match status" value="1"/>
</dbReference>
<dbReference type="PANTHER" id="PTHR11669:SF0">
    <property type="entry name" value="PROTEIN STICHEL-LIKE 2"/>
    <property type="match status" value="1"/>
</dbReference>
<dbReference type="GO" id="GO:0005524">
    <property type="term" value="F:ATP binding"/>
    <property type="evidence" value="ECO:0007669"/>
    <property type="project" value="UniProtKB-KW"/>
</dbReference>
<dbReference type="FunFam" id="3.40.50.300:FF:000014">
    <property type="entry name" value="DNA polymerase III subunit gamma/tau"/>
    <property type="match status" value="1"/>
</dbReference>
<evidence type="ECO:0000256" key="9">
    <source>
        <dbReference type="ARBA" id="ARBA00022932"/>
    </source>
</evidence>
<dbReference type="Proteomes" id="UP000002572">
    <property type="component" value="Chromosome"/>
</dbReference>
<keyword evidence="4 11" id="KW-0235">DNA replication</keyword>
<feature type="region of interest" description="Disordered" evidence="12">
    <location>
        <begin position="526"/>
        <end position="548"/>
    </location>
</feature>
<dbReference type="EC" id="2.7.7.7" evidence="11"/>
<keyword evidence="2 11" id="KW-0808">Transferase</keyword>
<dbReference type="RefSeq" id="WP_013506547.1">
    <property type="nucleotide sequence ID" value="NC_014836.1"/>
</dbReference>
<dbReference type="AlphaFoldDB" id="E6W241"/>
<gene>
    <name evidence="11" type="primary">dnaX</name>
    <name evidence="14" type="ordered locus">Selin_1940</name>
</gene>
<evidence type="ECO:0000259" key="13">
    <source>
        <dbReference type="SMART" id="SM00382"/>
    </source>
</evidence>
<dbReference type="GO" id="GO:0009360">
    <property type="term" value="C:DNA polymerase III complex"/>
    <property type="evidence" value="ECO:0007669"/>
    <property type="project" value="InterPro"/>
</dbReference>
<dbReference type="FunCoup" id="E6W241">
    <property type="interactions" value="145"/>
</dbReference>
<dbReference type="OrthoDB" id="9810148at2"/>
<keyword evidence="8 11" id="KW-0067">ATP-binding</keyword>
<organism evidence="14 15">
    <name type="scientific">Desulfurispirillum indicum (strain ATCC BAA-1389 / DSM 22839 / S5)</name>
    <dbReference type="NCBI Taxonomy" id="653733"/>
    <lineage>
        <taxon>Bacteria</taxon>
        <taxon>Pseudomonadati</taxon>
        <taxon>Chrysiogenota</taxon>
        <taxon>Chrysiogenia</taxon>
        <taxon>Chrysiogenales</taxon>
        <taxon>Chrysiogenaceae</taxon>
        <taxon>Desulfurispirillum</taxon>
    </lineage>
</organism>
<keyword evidence="3 11" id="KW-0548">Nucleotidyltransferase</keyword>
<dbReference type="InterPro" id="IPR003593">
    <property type="entry name" value="AAA+_ATPase"/>
</dbReference>
<comment type="similarity">
    <text evidence="1 11">Belongs to the DnaX/STICHEL family.</text>
</comment>
<protein>
    <recommendedName>
        <fullName evidence="11">DNA polymerase III subunit gamma/tau</fullName>
        <ecNumber evidence="11">2.7.7.7</ecNumber>
    </recommendedName>
</protein>
<keyword evidence="7" id="KW-0862">Zinc</keyword>
<dbReference type="EMBL" id="CP002432">
    <property type="protein sequence ID" value="ADU66667.1"/>
    <property type="molecule type" value="Genomic_DNA"/>
</dbReference>
<dbReference type="NCBIfam" id="NF004046">
    <property type="entry name" value="PRK05563.1"/>
    <property type="match status" value="1"/>
</dbReference>
<dbReference type="InterPro" id="IPR038249">
    <property type="entry name" value="PolIII_tau_V_sf"/>
</dbReference>
<accession>E6W241</accession>
<dbReference type="PRINTS" id="PR00300">
    <property type="entry name" value="CLPPROTEASEA"/>
</dbReference>
<feature type="region of interest" description="Disordered" evidence="12">
    <location>
        <begin position="375"/>
        <end position="399"/>
    </location>
</feature>
<evidence type="ECO:0000256" key="1">
    <source>
        <dbReference type="ARBA" id="ARBA00006360"/>
    </source>
</evidence>
<evidence type="ECO:0000256" key="6">
    <source>
        <dbReference type="ARBA" id="ARBA00022741"/>
    </source>
</evidence>
<dbReference type="KEGG" id="din:Selin_1940"/>
<dbReference type="GO" id="GO:0003677">
    <property type="term" value="F:DNA binding"/>
    <property type="evidence" value="ECO:0007669"/>
    <property type="project" value="InterPro"/>
</dbReference>
<dbReference type="InterPro" id="IPR001270">
    <property type="entry name" value="ClpA/B"/>
</dbReference>
<evidence type="ECO:0000256" key="3">
    <source>
        <dbReference type="ARBA" id="ARBA00022695"/>
    </source>
</evidence>
<comment type="subunit">
    <text evidence="11">DNA polymerase III contains a core (composed of alpha, epsilon and theta chains) that associates with a tau subunit. This core dimerizes to form the POLIII' complex. PolIII' associates with the gamma complex (composed of gamma, delta, delta', psi and chi chains) and with the beta chain to form the complete DNA polymerase III complex.</text>
</comment>
<comment type="function">
    <text evidence="11">DNA polymerase III is a complex, multichain enzyme responsible for most of the replicative synthesis in bacteria. This DNA polymerase also exhibits 3' to 5' exonuclease activity.</text>
</comment>
<evidence type="ECO:0000256" key="2">
    <source>
        <dbReference type="ARBA" id="ARBA00022679"/>
    </source>
</evidence>
<dbReference type="Pfam" id="PF22608">
    <property type="entry name" value="DNAX_ATPase_lid"/>
    <property type="match status" value="1"/>
</dbReference>
<keyword evidence="6 11" id="KW-0547">Nucleotide-binding</keyword>
<dbReference type="FunFam" id="1.10.8.60:FF:000013">
    <property type="entry name" value="DNA polymerase III subunit gamma/tau"/>
    <property type="match status" value="1"/>
</dbReference>
<evidence type="ECO:0000313" key="14">
    <source>
        <dbReference type="EMBL" id="ADU66667.1"/>
    </source>
</evidence>
<evidence type="ECO:0000313" key="15">
    <source>
        <dbReference type="Proteomes" id="UP000002572"/>
    </source>
</evidence>
<dbReference type="Gene3D" id="1.10.8.60">
    <property type="match status" value="1"/>
</dbReference>
<dbReference type="GO" id="GO:0003887">
    <property type="term" value="F:DNA-directed DNA polymerase activity"/>
    <property type="evidence" value="ECO:0007669"/>
    <property type="project" value="UniProtKB-KW"/>
</dbReference>
<dbReference type="STRING" id="653733.Selin_1940"/>
<dbReference type="InParanoid" id="E6W241"/>
<dbReference type="Gene3D" id="3.30.300.150">
    <property type="entry name" value="DNA polymerase III, tau subunit, domain V"/>
    <property type="match status" value="1"/>
</dbReference>
<dbReference type="Pfam" id="PF13177">
    <property type="entry name" value="DNA_pol3_delta2"/>
    <property type="match status" value="1"/>
</dbReference>
<dbReference type="PANTHER" id="PTHR11669">
    <property type="entry name" value="REPLICATION FACTOR C / DNA POLYMERASE III GAMMA-TAU SUBUNIT"/>
    <property type="match status" value="1"/>
</dbReference>
<dbReference type="InterPro" id="IPR045085">
    <property type="entry name" value="HLD_clamp_pol_III_gamma_tau"/>
</dbReference>
<evidence type="ECO:0000256" key="4">
    <source>
        <dbReference type="ARBA" id="ARBA00022705"/>
    </source>
</evidence>
<dbReference type="SUPFAM" id="SSF48019">
    <property type="entry name" value="post-AAA+ oligomerization domain-like"/>
    <property type="match status" value="1"/>
</dbReference>
<evidence type="ECO:0000256" key="11">
    <source>
        <dbReference type="RuleBase" id="RU364063"/>
    </source>
</evidence>
<evidence type="ECO:0000256" key="7">
    <source>
        <dbReference type="ARBA" id="ARBA00022833"/>
    </source>
</evidence>
<dbReference type="Pfam" id="PF12169">
    <property type="entry name" value="DNA_pol3_gamma3"/>
    <property type="match status" value="1"/>
</dbReference>
<dbReference type="GO" id="GO:0046872">
    <property type="term" value="F:metal ion binding"/>
    <property type="evidence" value="ECO:0007669"/>
    <property type="project" value="UniProtKB-KW"/>
</dbReference>
<dbReference type="InterPro" id="IPR027417">
    <property type="entry name" value="P-loop_NTPase"/>
</dbReference>
<dbReference type="Gene3D" id="1.20.272.10">
    <property type="match status" value="1"/>
</dbReference>
<comment type="catalytic activity">
    <reaction evidence="10 11">
        <text>DNA(n) + a 2'-deoxyribonucleoside 5'-triphosphate = DNA(n+1) + diphosphate</text>
        <dbReference type="Rhea" id="RHEA:22508"/>
        <dbReference type="Rhea" id="RHEA-COMP:17339"/>
        <dbReference type="Rhea" id="RHEA-COMP:17340"/>
        <dbReference type="ChEBI" id="CHEBI:33019"/>
        <dbReference type="ChEBI" id="CHEBI:61560"/>
        <dbReference type="ChEBI" id="CHEBI:173112"/>
        <dbReference type="EC" id="2.7.7.7"/>
    </reaction>
</comment>
<feature type="domain" description="AAA+ ATPase" evidence="13">
    <location>
        <begin position="37"/>
        <end position="179"/>
    </location>
</feature>
<dbReference type="eggNOG" id="COG2812">
    <property type="taxonomic scope" value="Bacteria"/>
</dbReference>
<sequence>MSYLVYARKYRPRTFAEVVGQQHISRTLLNSIRGGRLAHALIFNGPRGVGKTSMARILAKSLNCMAPVEGEPCGTCENCVAIDQGAFLDVVEIDAASNRGIDSMKTLIEEVDYAPAMGQVKVYIIDEFHMLTREAFNAFLKTLEEPPPHTVFVLATTDLHKVNPTILSRCQRHDFRRIPRDEMVQALAHILGNEGIAFETDALQIIATTSEGCMRDAESILDRVVSYCGERISAADVMELVGIATHGMVFGVFQAIAAGDLPRILTLIEQANETGADMRQLCRQLLETTRLVYLATQGIIPVSDEESVEQLQQLGKAFDTLQLDAIYSMLRECFVEITHSPFPQYDLEFCLLKSARLLPSVEVERLIGALQAPEPSVVPAPAAPSTEKKTLKPAQQPPQTTEALHRELVGILDETHPHVAAFLRHSRLEQKGSQPDTYILKTAPCNHDLMGQDKRGLLAQHIAQLLGRPCQLEVQVEAAPDTLARQEERQRTDLQEHFRRELMGDEIYQGLVERFQGSLMDLRVLDDATPPDIEDENDSQADLHGEGT</sequence>
<evidence type="ECO:0000256" key="5">
    <source>
        <dbReference type="ARBA" id="ARBA00022723"/>
    </source>
</evidence>
<keyword evidence="5" id="KW-0479">Metal-binding</keyword>
<proteinExistence type="inferred from homology"/>
<evidence type="ECO:0000256" key="8">
    <source>
        <dbReference type="ARBA" id="ARBA00022840"/>
    </source>
</evidence>
<dbReference type="InterPro" id="IPR022754">
    <property type="entry name" value="DNA_pol_III_gamma-3"/>
</dbReference>
<name>E6W241_DESIS</name>
<keyword evidence="9 11" id="KW-0239">DNA-directed DNA polymerase</keyword>
<dbReference type="InterPro" id="IPR008921">
    <property type="entry name" value="DNA_pol3_clamp-load_cplx_C"/>
</dbReference>
<dbReference type="Gene3D" id="3.40.50.300">
    <property type="entry name" value="P-loop containing nucleotide triphosphate hydrolases"/>
    <property type="match status" value="1"/>
</dbReference>
<dbReference type="CDD" id="cd18137">
    <property type="entry name" value="HLD_clamp_pol_III_gamma_tau"/>
    <property type="match status" value="1"/>
</dbReference>
<keyword evidence="15" id="KW-1185">Reference proteome</keyword>
<reference evidence="14 15" key="1">
    <citation type="submission" date="2010-12" db="EMBL/GenBank/DDBJ databases">
        <title>Complete sequence of Desulfurispirillum indicum S5.</title>
        <authorList>
            <consortium name="US DOE Joint Genome Institute"/>
            <person name="Lucas S."/>
            <person name="Copeland A."/>
            <person name="Lapidus A."/>
            <person name="Cheng J.-F."/>
            <person name="Goodwin L."/>
            <person name="Pitluck S."/>
            <person name="Chertkov O."/>
            <person name="Held B."/>
            <person name="Detter J.C."/>
            <person name="Han C."/>
            <person name="Tapia R."/>
            <person name="Land M."/>
            <person name="Hauser L."/>
            <person name="Kyrpides N."/>
            <person name="Ivanova N."/>
            <person name="Mikhailova N."/>
            <person name="Haggblom M."/>
            <person name="Rauschenbach I."/>
            <person name="Bini E."/>
            <person name="Woyke T."/>
        </authorList>
    </citation>
    <scope>NUCLEOTIDE SEQUENCE [LARGE SCALE GENOMIC DNA]</scope>
    <source>
        <strain evidence="15">ATCC BAA-1389 / DSM 22839 / S5</strain>
    </source>
</reference>
<dbReference type="HOGENOM" id="CLU_006229_0_7_0"/>
<evidence type="ECO:0000256" key="10">
    <source>
        <dbReference type="ARBA" id="ARBA00049244"/>
    </source>
</evidence>
<dbReference type="SUPFAM" id="SSF52540">
    <property type="entry name" value="P-loop containing nucleoside triphosphate hydrolases"/>
    <property type="match status" value="1"/>
</dbReference>
<dbReference type="SMART" id="SM00382">
    <property type="entry name" value="AAA"/>
    <property type="match status" value="1"/>
</dbReference>
<dbReference type="NCBIfam" id="TIGR02397">
    <property type="entry name" value="dnaX_nterm"/>
    <property type="match status" value="1"/>
</dbReference>
<evidence type="ECO:0000256" key="12">
    <source>
        <dbReference type="SAM" id="MobiDB-lite"/>
    </source>
</evidence>
<dbReference type="InterPro" id="IPR050238">
    <property type="entry name" value="DNA_Rep/Repair_Clamp_Loader"/>
</dbReference>